<sequence>MFSNFKIPQFYWEYQAMAIGSGKKTFVEAYQNYVTAGIDLIGGSAGGTACVLVGQPLDTLKVKMQTFPHLYKNSLICFKQTVVKEKVRGLYAGTIPALAANIAENSVLFCAYGVCQNAVKYFVKKENIQDLNPLENAGAGFFAAFFSSFSLCPTELIKCRLQAMRETSSANAMSKHRVGPWMLTKEIFKNEGILGFFRGFGVTVVREMPGYFFFFGGYELTKILLTPEGMKKEDIGLLKTIFAGGVGGVSFWLAIFPADVIKSRLQISHGNDSTIGVTKEIIRKEGFRALYKGLGPTLLRTFPASGALFAAYEYSKDFLHFVTGCPKDKV</sequence>
<dbReference type="SUPFAM" id="SSF103506">
    <property type="entry name" value="Mitochondrial carrier"/>
    <property type="match status" value="1"/>
</dbReference>
<keyword evidence="3 10" id="KW-0813">Transport</keyword>
<dbReference type="Gene3D" id="1.50.40.10">
    <property type="entry name" value="Mitochondrial carrier domain"/>
    <property type="match status" value="2"/>
</dbReference>
<feature type="repeat" description="Solcar" evidence="9">
    <location>
        <begin position="34"/>
        <end position="118"/>
    </location>
</feature>
<evidence type="ECO:0000313" key="11">
    <source>
        <dbReference type="EMBL" id="KAG8199922.1"/>
    </source>
</evidence>
<name>A0AAV6VW13_9ARAC</name>
<keyword evidence="6" id="KW-1133">Transmembrane helix</keyword>
<evidence type="ECO:0000256" key="5">
    <source>
        <dbReference type="ARBA" id="ARBA00022737"/>
    </source>
</evidence>
<feature type="repeat" description="Solcar" evidence="9">
    <location>
        <begin position="131"/>
        <end position="224"/>
    </location>
</feature>
<evidence type="ECO:0000256" key="4">
    <source>
        <dbReference type="ARBA" id="ARBA00022692"/>
    </source>
</evidence>
<dbReference type="InterPro" id="IPR050567">
    <property type="entry name" value="Mitochondrial_Carrier"/>
</dbReference>
<dbReference type="EMBL" id="JAFNEN010000023">
    <property type="protein sequence ID" value="KAG8199922.1"/>
    <property type="molecule type" value="Genomic_DNA"/>
</dbReference>
<dbReference type="GO" id="GO:1990575">
    <property type="term" value="P:mitochondrial L-ornithine transmembrane transport"/>
    <property type="evidence" value="ECO:0007669"/>
    <property type="project" value="TreeGrafter"/>
</dbReference>
<evidence type="ECO:0000256" key="2">
    <source>
        <dbReference type="ARBA" id="ARBA00006375"/>
    </source>
</evidence>
<dbReference type="PROSITE" id="PS50920">
    <property type="entry name" value="SOLCAR"/>
    <property type="match status" value="3"/>
</dbReference>
<comment type="caution">
    <text evidence="11">The sequence shown here is derived from an EMBL/GenBank/DDBJ whole genome shotgun (WGS) entry which is preliminary data.</text>
</comment>
<evidence type="ECO:0000256" key="10">
    <source>
        <dbReference type="RuleBase" id="RU000488"/>
    </source>
</evidence>
<dbReference type="InterPro" id="IPR018108">
    <property type="entry name" value="MCP_transmembrane"/>
</dbReference>
<dbReference type="Proteomes" id="UP000827092">
    <property type="component" value="Unassembled WGS sequence"/>
</dbReference>
<protein>
    <recommendedName>
        <fullName evidence="13">Mitochondrial ornithine transporter 1</fullName>
    </recommendedName>
</protein>
<accession>A0AAV6VW13</accession>
<evidence type="ECO:0000256" key="6">
    <source>
        <dbReference type="ARBA" id="ARBA00022989"/>
    </source>
</evidence>
<dbReference type="InterPro" id="IPR023395">
    <property type="entry name" value="MCP_dom_sf"/>
</dbReference>
<dbReference type="FunFam" id="1.50.40.10:FF:000146">
    <property type="entry name" value="Uncharacterized protein, isoform B"/>
    <property type="match status" value="1"/>
</dbReference>
<dbReference type="GO" id="GO:0000064">
    <property type="term" value="F:L-ornithine transmembrane transporter activity"/>
    <property type="evidence" value="ECO:0007669"/>
    <property type="project" value="TreeGrafter"/>
</dbReference>
<evidence type="ECO:0000256" key="3">
    <source>
        <dbReference type="ARBA" id="ARBA00022448"/>
    </source>
</evidence>
<keyword evidence="7" id="KW-0496">Mitochondrion</keyword>
<evidence type="ECO:0000256" key="1">
    <source>
        <dbReference type="ARBA" id="ARBA00004225"/>
    </source>
</evidence>
<feature type="repeat" description="Solcar" evidence="9">
    <location>
        <begin position="235"/>
        <end position="318"/>
    </location>
</feature>
<proteinExistence type="inferred from homology"/>
<keyword evidence="4 9" id="KW-0812">Transmembrane</keyword>
<evidence type="ECO:0000256" key="9">
    <source>
        <dbReference type="PROSITE-ProRule" id="PRU00282"/>
    </source>
</evidence>
<gene>
    <name evidence="11" type="ORF">JTE90_015905</name>
</gene>
<keyword evidence="12" id="KW-1185">Reference proteome</keyword>
<reference evidence="11 12" key="1">
    <citation type="journal article" date="2022" name="Nat. Ecol. Evol.">
        <title>A masculinizing supergene underlies an exaggerated male reproductive morph in a spider.</title>
        <authorList>
            <person name="Hendrickx F."/>
            <person name="De Corte Z."/>
            <person name="Sonet G."/>
            <person name="Van Belleghem S.M."/>
            <person name="Kostlbacher S."/>
            <person name="Vangestel C."/>
        </authorList>
    </citation>
    <scope>NUCLEOTIDE SEQUENCE [LARGE SCALE GENOMIC DNA]</scope>
    <source>
        <strain evidence="11">W744_W776</strain>
    </source>
</reference>
<comment type="subcellular location">
    <subcellularLocation>
        <location evidence="1">Mitochondrion membrane</location>
        <topology evidence="1">Multi-pass membrane protein</topology>
    </subcellularLocation>
</comment>
<evidence type="ECO:0008006" key="13">
    <source>
        <dbReference type="Google" id="ProtNLM"/>
    </source>
</evidence>
<comment type="similarity">
    <text evidence="2 10">Belongs to the mitochondrial carrier (TC 2.A.29) family.</text>
</comment>
<organism evidence="11 12">
    <name type="scientific">Oedothorax gibbosus</name>
    <dbReference type="NCBI Taxonomy" id="931172"/>
    <lineage>
        <taxon>Eukaryota</taxon>
        <taxon>Metazoa</taxon>
        <taxon>Ecdysozoa</taxon>
        <taxon>Arthropoda</taxon>
        <taxon>Chelicerata</taxon>
        <taxon>Arachnida</taxon>
        <taxon>Araneae</taxon>
        <taxon>Araneomorphae</taxon>
        <taxon>Entelegynae</taxon>
        <taxon>Araneoidea</taxon>
        <taxon>Linyphiidae</taxon>
        <taxon>Erigoninae</taxon>
        <taxon>Oedothorax</taxon>
    </lineage>
</organism>
<evidence type="ECO:0000256" key="7">
    <source>
        <dbReference type="ARBA" id="ARBA00023128"/>
    </source>
</evidence>
<evidence type="ECO:0000256" key="8">
    <source>
        <dbReference type="ARBA" id="ARBA00023136"/>
    </source>
</evidence>
<dbReference type="Pfam" id="PF00153">
    <property type="entry name" value="Mito_carr"/>
    <property type="match status" value="3"/>
</dbReference>
<evidence type="ECO:0000313" key="12">
    <source>
        <dbReference type="Proteomes" id="UP000827092"/>
    </source>
</evidence>
<dbReference type="PANTHER" id="PTHR45624">
    <property type="entry name" value="MITOCHONDRIAL BASIC AMINO ACIDS TRANSPORTER-RELATED"/>
    <property type="match status" value="1"/>
</dbReference>
<dbReference type="PANTHER" id="PTHR45624:SF12">
    <property type="entry name" value="MITOCHONDRIAL ORNITHINE TRANSPORTER 1"/>
    <property type="match status" value="1"/>
</dbReference>
<dbReference type="GO" id="GO:0031966">
    <property type="term" value="C:mitochondrial membrane"/>
    <property type="evidence" value="ECO:0007669"/>
    <property type="project" value="UniProtKB-SubCell"/>
</dbReference>
<keyword evidence="5" id="KW-0677">Repeat</keyword>
<dbReference type="AlphaFoldDB" id="A0AAV6VW13"/>
<keyword evidence="8 9" id="KW-0472">Membrane</keyword>